<keyword evidence="3" id="KW-1185">Reference proteome</keyword>
<feature type="compositionally biased region" description="Basic and acidic residues" evidence="1">
    <location>
        <begin position="16"/>
        <end position="36"/>
    </location>
</feature>
<reference evidence="2 3" key="1">
    <citation type="submission" date="2017-06" db="EMBL/GenBank/DDBJ databases">
        <authorList>
            <person name="Kim H.J."/>
            <person name="Triplett B.A."/>
        </authorList>
    </citation>
    <scope>NUCLEOTIDE SEQUENCE [LARGE SCALE GENOMIC DNA]</scope>
    <source>
        <strain evidence="2">FRACA_ARgP5</strain>
    </source>
</reference>
<name>A0A2I2KMY9_9ACTN</name>
<dbReference type="AlphaFoldDB" id="A0A2I2KMY9"/>
<dbReference type="EMBL" id="FZMO01000078">
    <property type="protein sequence ID" value="SNQ47034.1"/>
    <property type="molecule type" value="Genomic_DNA"/>
</dbReference>
<proteinExistence type="predicted"/>
<accession>A0A2I2KMY9</accession>
<evidence type="ECO:0000313" key="2">
    <source>
        <dbReference type="EMBL" id="SNQ47034.1"/>
    </source>
</evidence>
<evidence type="ECO:0000313" key="3">
    <source>
        <dbReference type="Proteomes" id="UP000234331"/>
    </source>
</evidence>
<dbReference type="Proteomes" id="UP000234331">
    <property type="component" value="Unassembled WGS sequence"/>
</dbReference>
<sequence length="86" mass="9969">MEEPVERRGAYPLATRLRDERQEPRSTVEDVLRSSDAPRDEHTKIVYELLLAALPHVRSPSPPVHVLLHEVLQDMLTVILRVRIRV</sequence>
<evidence type="ECO:0000256" key="1">
    <source>
        <dbReference type="SAM" id="MobiDB-lite"/>
    </source>
</evidence>
<protein>
    <submittedName>
        <fullName evidence="2">Uncharacterized protein</fullName>
    </submittedName>
</protein>
<feature type="region of interest" description="Disordered" evidence="1">
    <location>
        <begin position="1"/>
        <end position="36"/>
    </location>
</feature>
<organism evidence="2 3">
    <name type="scientific">Frankia canadensis</name>
    <dbReference type="NCBI Taxonomy" id="1836972"/>
    <lineage>
        <taxon>Bacteria</taxon>
        <taxon>Bacillati</taxon>
        <taxon>Actinomycetota</taxon>
        <taxon>Actinomycetes</taxon>
        <taxon>Frankiales</taxon>
        <taxon>Frankiaceae</taxon>
        <taxon>Frankia</taxon>
    </lineage>
</organism>
<gene>
    <name evidence="2" type="ORF">FRACA_1690011</name>
</gene>